<dbReference type="InterPro" id="IPR009444">
    <property type="entry name" value="Conjugal_tfr_TraD_a-type"/>
</dbReference>
<dbReference type="EMBL" id="JAXCLW010000009">
    <property type="protein sequence ID" value="MDY0885300.1"/>
    <property type="molecule type" value="Genomic_DNA"/>
</dbReference>
<sequence length="263" mass="29698">MTKLDQIVRQIQQIKLREAEITTLEEKNGQRMDSLQREIMQRSLRTSRDRAKASSLAVRLRTRKLLRLGILLEQSGLSDFQCRVLEGALISAWECQDDLKKTKQWRIRGAKILEEMGTSGASTGPADKARNRRWIAAGAVFERAGMMDWDVAVLASILEVIGQNRDNVAARKRWISVLPIEVRLDGTAPLCLMFPKPIGDDLSRELQLLGISFDRKNKIWSGTVDPWHISLRTDHGRYRLMANHRAGGSNAWMDISSLAPAIG</sequence>
<protein>
    <submittedName>
        <fullName evidence="1">Conjugal transfer protein TraD</fullName>
    </submittedName>
</protein>
<keyword evidence="2" id="KW-1185">Reference proteome</keyword>
<comment type="caution">
    <text evidence="1">The sequence shown here is derived from an EMBL/GenBank/DDBJ whole genome shotgun (WGS) entry which is preliminary data.</text>
</comment>
<dbReference type="RefSeq" id="WP_320510375.1">
    <property type="nucleotide sequence ID" value="NZ_JAXCLW010000009.1"/>
</dbReference>
<reference evidence="1 2" key="1">
    <citation type="journal article" date="2016" name="Antonie Van Leeuwenhoek">
        <title>Dongia soli sp. nov., isolated from soil from Dokdo, Korea.</title>
        <authorList>
            <person name="Kim D.U."/>
            <person name="Lee H."/>
            <person name="Kim H."/>
            <person name="Kim S.G."/>
            <person name="Ka J.O."/>
        </authorList>
    </citation>
    <scope>NUCLEOTIDE SEQUENCE [LARGE SCALE GENOMIC DNA]</scope>
    <source>
        <strain evidence="1 2">D78</strain>
    </source>
</reference>
<evidence type="ECO:0000313" key="2">
    <source>
        <dbReference type="Proteomes" id="UP001279642"/>
    </source>
</evidence>
<gene>
    <name evidence="1" type="primary">traD</name>
    <name evidence="1" type="ORF">SMD27_20835</name>
</gene>
<organism evidence="1 2">
    <name type="scientific">Dongia soli</name>
    <dbReference type="NCBI Taxonomy" id="600628"/>
    <lineage>
        <taxon>Bacteria</taxon>
        <taxon>Pseudomonadati</taxon>
        <taxon>Pseudomonadota</taxon>
        <taxon>Alphaproteobacteria</taxon>
        <taxon>Rhodospirillales</taxon>
        <taxon>Dongiaceae</taxon>
        <taxon>Dongia</taxon>
    </lineage>
</organism>
<name>A0ABU5EGN5_9PROT</name>
<dbReference type="Proteomes" id="UP001279642">
    <property type="component" value="Unassembled WGS sequence"/>
</dbReference>
<evidence type="ECO:0000313" key="1">
    <source>
        <dbReference type="EMBL" id="MDY0885300.1"/>
    </source>
</evidence>
<proteinExistence type="predicted"/>
<dbReference type="Pfam" id="PF06412">
    <property type="entry name" value="TraD"/>
    <property type="match status" value="1"/>
</dbReference>
<accession>A0ABU5EGN5</accession>